<name>A0ABY5IZ37_9FLAO</name>
<keyword evidence="2" id="KW-1185">Reference proteome</keyword>
<dbReference type="RefSeq" id="WP_256552416.1">
    <property type="nucleotide sequence ID" value="NZ_CP101751.1"/>
</dbReference>
<proteinExistence type="predicted"/>
<evidence type="ECO:0000313" key="1">
    <source>
        <dbReference type="EMBL" id="UUC46761.1"/>
    </source>
</evidence>
<sequence>MRKIINFLFLFISLSGSSQNEDILAFEKRFKSLEFPLIFDDFSVLDIKKHSEIPYSLFRKIIIDDDGSCLIKTNDTINNRFFANGKIFIFDKYIGFIFTHVGVNNRGKQIKTYMSIFHDDRLLRTNLLVNPYSESEPKINSLLFKNVFYEFKNLNNNNPETTTYSRKGNLYDGMNKENGFIFSEEIFPEDFGINSLHIGEDSIPERDLNVSFDKDFFRSKKGLIPLKYCSPNSNSQVLASIDGLKKKNIKSFFIDSRRIKGNRKMIFFLNEYEYETFKRVSEVGYLIVDFKGEIKIKKSFAEYVLRDNGEKFKIKEAKILSNAKKLKIVSFEAGVSDIETFDLEE</sequence>
<protein>
    <recommendedName>
        <fullName evidence="3">6-bladed beta-propeller</fullName>
    </recommendedName>
</protein>
<dbReference type="Proteomes" id="UP001059844">
    <property type="component" value="Chromosome"/>
</dbReference>
<gene>
    <name evidence="1" type="ORF">NOX80_06055</name>
</gene>
<evidence type="ECO:0000313" key="2">
    <source>
        <dbReference type="Proteomes" id="UP001059844"/>
    </source>
</evidence>
<reference evidence="1" key="1">
    <citation type="submission" date="2022-07" db="EMBL/GenBank/DDBJ databases">
        <title>Isolation, identification, and degradation of a PFOSA degrading strain from sewage treatment plant.</title>
        <authorList>
            <person name="Zhang L."/>
            <person name="Huo Y."/>
        </authorList>
    </citation>
    <scope>NUCLEOTIDE SEQUENCE</scope>
    <source>
        <strain evidence="1">C1</strain>
    </source>
</reference>
<evidence type="ECO:0008006" key="3">
    <source>
        <dbReference type="Google" id="ProtNLM"/>
    </source>
</evidence>
<organism evidence="1 2">
    <name type="scientific">Flavobacterium cerinum</name>
    <dbReference type="NCBI Taxonomy" id="2502784"/>
    <lineage>
        <taxon>Bacteria</taxon>
        <taxon>Pseudomonadati</taxon>
        <taxon>Bacteroidota</taxon>
        <taxon>Flavobacteriia</taxon>
        <taxon>Flavobacteriales</taxon>
        <taxon>Flavobacteriaceae</taxon>
        <taxon>Flavobacterium</taxon>
    </lineage>
</organism>
<accession>A0ABY5IZ37</accession>
<dbReference type="EMBL" id="CP101751">
    <property type="protein sequence ID" value="UUC46761.1"/>
    <property type="molecule type" value="Genomic_DNA"/>
</dbReference>